<evidence type="ECO:0000313" key="9">
    <source>
        <dbReference type="EMBL" id="EAU68251.1"/>
    </source>
</evidence>
<evidence type="ECO:0000256" key="2">
    <source>
        <dbReference type="ARBA" id="ARBA00022490"/>
    </source>
</evidence>
<comment type="pathway">
    <text evidence="7">Carbohydrate degradation; 2-deoxy-D-ribose 1-phosphate degradation; D-glyceraldehyde 3-phosphate and acetaldehyde from 2-deoxy-alpha-D-ribose 1-phosphate: step 2/2.</text>
</comment>
<dbReference type="NCBIfam" id="TIGR00126">
    <property type="entry name" value="deoC"/>
    <property type="match status" value="1"/>
</dbReference>
<dbReference type="EC" id="4.1.2.4" evidence="7"/>
<accession>Q098Q4</accession>
<dbReference type="InterPro" id="IPR002915">
    <property type="entry name" value="DeoC/FbaB/LacD_aldolase"/>
</dbReference>
<comment type="catalytic activity">
    <reaction evidence="5 7">
        <text>2-deoxy-D-ribose 5-phosphate = D-glyceraldehyde 3-phosphate + acetaldehyde</text>
        <dbReference type="Rhea" id="RHEA:12821"/>
        <dbReference type="ChEBI" id="CHEBI:15343"/>
        <dbReference type="ChEBI" id="CHEBI:59776"/>
        <dbReference type="ChEBI" id="CHEBI:62877"/>
        <dbReference type="EC" id="4.1.2.4"/>
    </reaction>
</comment>
<keyword evidence="3 7" id="KW-0456">Lyase</keyword>
<dbReference type="PANTHER" id="PTHR10889:SF1">
    <property type="entry name" value="DEOXYRIBOSE-PHOSPHATE ALDOLASE"/>
    <property type="match status" value="1"/>
</dbReference>
<evidence type="ECO:0000256" key="7">
    <source>
        <dbReference type="HAMAP-Rule" id="MF_00114"/>
    </source>
</evidence>
<evidence type="ECO:0000256" key="4">
    <source>
        <dbReference type="ARBA" id="ARBA00023270"/>
    </source>
</evidence>
<evidence type="ECO:0000256" key="1">
    <source>
        <dbReference type="ARBA" id="ARBA00010936"/>
    </source>
</evidence>
<dbReference type="Gene3D" id="3.20.20.70">
    <property type="entry name" value="Aldolase class I"/>
    <property type="match status" value="1"/>
</dbReference>
<dbReference type="InterPro" id="IPR011343">
    <property type="entry name" value="DeoC"/>
</dbReference>
<dbReference type="FunFam" id="3.20.20.70:FF:000044">
    <property type="entry name" value="Deoxyribose-phosphate aldolase"/>
    <property type="match status" value="1"/>
</dbReference>
<dbReference type="Proteomes" id="UP000032702">
    <property type="component" value="Unassembled WGS sequence"/>
</dbReference>
<feature type="region of interest" description="Disordered" evidence="8">
    <location>
        <begin position="23"/>
        <end position="42"/>
    </location>
</feature>
<dbReference type="GO" id="GO:0005737">
    <property type="term" value="C:cytoplasm"/>
    <property type="evidence" value="ECO:0007669"/>
    <property type="project" value="UniProtKB-SubCell"/>
</dbReference>
<dbReference type="PANTHER" id="PTHR10889">
    <property type="entry name" value="DEOXYRIBOSE-PHOSPHATE ALDOLASE"/>
    <property type="match status" value="1"/>
</dbReference>
<feature type="region of interest" description="Disordered" evidence="8">
    <location>
        <begin position="53"/>
        <end position="89"/>
    </location>
</feature>
<gene>
    <name evidence="7" type="primary">deoC</name>
    <name evidence="9" type="ORF">STIAU_7741</name>
</gene>
<dbReference type="GO" id="GO:0009264">
    <property type="term" value="P:deoxyribonucleotide catabolic process"/>
    <property type="evidence" value="ECO:0007669"/>
    <property type="project" value="UniProtKB-UniRule"/>
</dbReference>
<dbReference type="SMART" id="SM01133">
    <property type="entry name" value="DeoC"/>
    <property type="match status" value="1"/>
</dbReference>
<comment type="subcellular location">
    <subcellularLocation>
        <location evidence="7">Cytoplasm</location>
    </subcellularLocation>
</comment>
<name>Q098Q4_STIAD</name>
<dbReference type="SUPFAM" id="SSF51569">
    <property type="entry name" value="Aldolase"/>
    <property type="match status" value="1"/>
</dbReference>
<protein>
    <recommendedName>
        <fullName evidence="7">Deoxyribose-phosphate aldolase</fullName>
        <shortName evidence="7">DERA</shortName>
        <ecNumber evidence="7">4.1.2.4</ecNumber>
    </recommendedName>
    <alternativeName>
        <fullName evidence="7">2-deoxy-D-ribose 5-phosphate aldolase</fullName>
    </alternativeName>
    <alternativeName>
        <fullName evidence="7">Phosphodeoxyriboaldolase</fullName>
        <shortName evidence="7">Deoxyriboaldolase</shortName>
    </alternativeName>
</protein>
<dbReference type="CDD" id="cd00959">
    <property type="entry name" value="DeoC"/>
    <property type="match status" value="1"/>
</dbReference>
<comment type="function">
    <text evidence="6 7">Catalyzes a reversible aldol reaction between acetaldehyde and D-glyceraldehyde 3-phosphate to generate 2-deoxy-D-ribose 5-phosphate.</text>
</comment>
<reference evidence="9 10" key="1">
    <citation type="submission" date="2006-04" db="EMBL/GenBank/DDBJ databases">
        <authorList>
            <person name="Nierman W.C."/>
        </authorList>
    </citation>
    <scope>NUCLEOTIDE SEQUENCE [LARGE SCALE GENOMIC DNA]</scope>
    <source>
        <strain evidence="9 10">DW4/3-1</strain>
    </source>
</reference>
<dbReference type="GO" id="GO:0016052">
    <property type="term" value="P:carbohydrate catabolic process"/>
    <property type="evidence" value="ECO:0007669"/>
    <property type="project" value="TreeGrafter"/>
</dbReference>
<feature type="active site" description="Proton donor/acceptor" evidence="7">
    <location>
        <position position="186"/>
    </location>
</feature>
<evidence type="ECO:0000256" key="5">
    <source>
        <dbReference type="ARBA" id="ARBA00048791"/>
    </source>
</evidence>
<dbReference type="EMBL" id="AAMD01000020">
    <property type="protein sequence ID" value="EAU68251.1"/>
    <property type="molecule type" value="Genomic_DNA"/>
</dbReference>
<organism evidence="9 10">
    <name type="scientific">Stigmatella aurantiaca (strain DW4/3-1)</name>
    <dbReference type="NCBI Taxonomy" id="378806"/>
    <lineage>
        <taxon>Bacteria</taxon>
        <taxon>Pseudomonadati</taxon>
        <taxon>Myxococcota</taxon>
        <taxon>Myxococcia</taxon>
        <taxon>Myxococcales</taxon>
        <taxon>Cystobacterineae</taxon>
        <taxon>Archangiaceae</taxon>
        <taxon>Stigmatella</taxon>
    </lineage>
</organism>
<keyword evidence="4 7" id="KW-0704">Schiff base</keyword>
<dbReference type="InterPro" id="IPR028581">
    <property type="entry name" value="DeoC_typeI"/>
</dbReference>
<sequence length="317" mass="32725">MKRRQSRGGRSITRRLYRLPLLCGTGRMPQAPRSSASRGAPICATSAAMAEADDIAPRAGKEDVPPAPSGALPESEGPGPSVKVSTARVSPGTLRTGADLAPYIDHTLLKPEASRDDLLKVAEEARKHGFATVCVNSANVALVARVLAGSKTVPIAVVGFPLGAALSSAKAFEAREAIRAGAREIDMVINLGALKSRDYALVHQDIAHVVEASRPYPVKVILETSQLTREEKIIGCSLAKAAGAAFVKTSTGFSSGGATAEDVALMREVVGDDVGVKASGGVRSAEDAMKMIQAGANRLGASASVAIVTGQTSTAKY</sequence>
<feature type="active site" description="Schiff-base intermediate with acetaldehyde" evidence="7">
    <location>
        <position position="248"/>
    </location>
</feature>
<dbReference type="GO" id="GO:0006018">
    <property type="term" value="P:2-deoxyribose 1-phosphate catabolic process"/>
    <property type="evidence" value="ECO:0007669"/>
    <property type="project" value="UniProtKB-UniRule"/>
</dbReference>
<comment type="caution">
    <text evidence="9">The sequence shown here is derived from an EMBL/GenBank/DDBJ whole genome shotgun (WGS) entry which is preliminary data.</text>
</comment>
<dbReference type="Pfam" id="PF01791">
    <property type="entry name" value="DeoC"/>
    <property type="match status" value="1"/>
</dbReference>
<dbReference type="GO" id="GO:0004139">
    <property type="term" value="F:deoxyribose-phosphate aldolase activity"/>
    <property type="evidence" value="ECO:0007669"/>
    <property type="project" value="UniProtKB-UniRule"/>
</dbReference>
<comment type="similarity">
    <text evidence="1 7">Belongs to the DeoC/FbaB aldolase family. DeoC type 1 subfamily.</text>
</comment>
<evidence type="ECO:0000256" key="3">
    <source>
        <dbReference type="ARBA" id="ARBA00023239"/>
    </source>
</evidence>
<dbReference type="HAMAP" id="MF_00114">
    <property type="entry name" value="DeoC_type1"/>
    <property type="match status" value="1"/>
</dbReference>
<feature type="compositionally biased region" description="Basic and acidic residues" evidence="8">
    <location>
        <begin position="55"/>
        <end position="64"/>
    </location>
</feature>
<dbReference type="InterPro" id="IPR013785">
    <property type="entry name" value="Aldolase_TIM"/>
</dbReference>
<dbReference type="UniPathway" id="UPA00002">
    <property type="reaction ID" value="UER00468"/>
</dbReference>
<feature type="active site" description="Proton donor/acceptor" evidence="7">
    <location>
        <position position="277"/>
    </location>
</feature>
<keyword evidence="2 7" id="KW-0963">Cytoplasm</keyword>
<evidence type="ECO:0000313" key="10">
    <source>
        <dbReference type="Proteomes" id="UP000032702"/>
    </source>
</evidence>
<dbReference type="AlphaFoldDB" id="Q098Q4"/>
<proteinExistence type="inferred from homology"/>
<dbReference type="PATRIC" id="fig|378806.16.peg.7510"/>
<evidence type="ECO:0000256" key="8">
    <source>
        <dbReference type="SAM" id="MobiDB-lite"/>
    </source>
</evidence>
<evidence type="ECO:0000256" key="6">
    <source>
        <dbReference type="ARBA" id="ARBA00056337"/>
    </source>
</evidence>